<reference evidence="2" key="1">
    <citation type="submission" date="2017-09" db="EMBL/GenBank/DDBJ databases">
        <authorList>
            <person name="Varghese N."/>
            <person name="Submissions S."/>
        </authorList>
    </citation>
    <scope>NUCLEOTIDE SEQUENCE [LARGE SCALE GENOMIC DNA]</scope>
    <source>
        <strain evidence="2">DSM 15103</strain>
    </source>
</reference>
<dbReference type="AlphaFoldDB" id="A0A285N1V3"/>
<dbReference type="OrthoDB" id="13757at2"/>
<protein>
    <submittedName>
        <fullName evidence="1">Uncharacterized protein</fullName>
    </submittedName>
</protein>
<proteinExistence type="predicted"/>
<evidence type="ECO:0000313" key="2">
    <source>
        <dbReference type="Proteomes" id="UP000219036"/>
    </source>
</evidence>
<keyword evidence="2" id="KW-1185">Reference proteome</keyword>
<organism evidence="1 2">
    <name type="scientific">Persephonella hydrogeniphila</name>
    <dbReference type="NCBI Taxonomy" id="198703"/>
    <lineage>
        <taxon>Bacteria</taxon>
        <taxon>Pseudomonadati</taxon>
        <taxon>Aquificota</taxon>
        <taxon>Aquificia</taxon>
        <taxon>Aquificales</taxon>
        <taxon>Hydrogenothermaceae</taxon>
        <taxon>Persephonella</taxon>
    </lineage>
</organism>
<evidence type="ECO:0000313" key="1">
    <source>
        <dbReference type="EMBL" id="SNZ02757.1"/>
    </source>
</evidence>
<dbReference type="EMBL" id="OBEI01000001">
    <property type="protein sequence ID" value="SNZ02757.1"/>
    <property type="molecule type" value="Genomic_DNA"/>
</dbReference>
<sequence length="157" mass="18744">MEKTPYAIDFLWNQIEIGYKEIRKNRYKTLVKEFLFNPKLREKAEKLRDKKSGRNYEGGLLERTASTLSIALCIYDNYPEIDIDLILTAIILNLFCGVFPKKECYEKIKDYPEVVQFLFLKSRKKPSIEITVYDSIIKLDTKIFMKLQKFRKINKER</sequence>
<accession>A0A285N1V3</accession>
<dbReference type="RefSeq" id="WP_096999404.1">
    <property type="nucleotide sequence ID" value="NZ_OBEI01000001.1"/>
</dbReference>
<gene>
    <name evidence="1" type="ORF">SAMN06265182_0203</name>
</gene>
<name>A0A285N1V3_9AQUI</name>
<dbReference type="Proteomes" id="UP000219036">
    <property type="component" value="Unassembled WGS sequence"/>
</dbReference>